<sequence length="518" mass="54818">MTDARPSAPAPAEAGVRPAVPFNLARYCLAGGADPRKPALLVAEGPDGRIVETWTYGEIIDAVARVAGGFGGYGLARGERVLLRVGNTSTFPLLFFGAIAAGLAPIPTSTMLTDREVDLILADSGARLVVGDGSCAMPTEAGEAIVLGPVEIGRLRAASPADFAHTDADDLAFLVYTSGTSGRPKGVAHAQRVALGRRPMREGWYGLRPDDRLFHAGAFNWTYTLGAGLMDPWSVGATSIVHLGERPPQAWPDLLEVTGATLFAAVPSLYRRILKYGQVAPGRFPALRHGLTAGEALKPALHREWVEATGRPLYEALGMSEISTYVSSGPHVPTRPGSPGRPQAGRRIAVLPVAGEGPDAGQPLPAGESGVIAVHRSDPGLMLGYWRLPQETAAVLRGDWFLTGDVAHFDADGYLWYEGRADDQMNAFGYRVAPEEVERAIAEHASVAEVAVKEAVSGDVSVVTAFVVLNAGAVADVPALEQHAAAHLADYKRPRAWVFVEALPHTGSGKVLRRALRP</sequence>
<dbReference type="PANTHER" id="PTHR43605:SF10">
    <property type="entry name" value="ACYL-COA SYNTHETASE MEDIUM CHAIN FAMILY MEMBER 3"/>
    <property type="match status" value="1"/>
</dbReference>
<evidence type="ECO:0000313" key="8">
    <source>
        <dbReference type="Proteomes" id="UP000596427"/>
    </source>
</evidence>
<evidence type="ECO:0000256" key="1">
    <source>
        <dbReference type="ARBA" id="ARBA00006432"/>
    </source>
</evidence>
<feature type="domain" description="AMP-dependent synthetase/ligase" evidence="5">
    <location>
        <begin position="35"/>
        <end position="386"/>
    </location>
</feature>
<dbReference type="InterPro" id="IPR000873">
    <property type="entry name" value="AMP-dep_synth/lig_dom"/>
</dbReference>
<name>A0A974SJR0_9HYPH</name>
<dbReference type="RefSeq" id="WP_203193561.1">
    <property type="nucleotide sequence ID" value="NZ_CP063362.1"/>
</dbReference>
<keyword evidence="3" id="KW-0547">Nucleotide-binding</keyword>
<dbReference type="AlphaFoldDB" id="A0A974SJR0"/>
<dbReference type="InterPro" id="IPR025110">
    <property type="entry name" value="AMP-bd_C"/>
</dbReference>
<comment type="similarity">
    <text evidence="1">Belongs to the ATP-dependent AMP-binding enzyme family.</text>
</comment>
<evidence type="ECO:0000256" key="4">
    <source>
        <dbReference type="ARBA" id="ARBA00022840"/>
    </source>
</evidence>
<dbReference type="GO" id="GO:0004321">
    <property type="term" value="F:fatty-acyl-CoA synthase activity"/>
    <property type="evidence" value="ECO:0007669"/>
    <property type="project" value="TreeGrafter"/>
</dbReference>
<evidence type="ECO:0000256" key="3">
    <source>
        <dbReference type="ARBA" id="ARBA00022741"/>
    </source>
</evidence>
<dbReference type="GO" id="GO:0015645">
    <property type="term" value="F:fatty acid ligase activity"/>
    <property type="evidence" value="ECO:0007669"/>
    <property type="project" value="TreeGrafter"/>
</dbReference>
<accession>A0A974SJR0</accession>
<dbReference type="InterPro" id="IPR020845">
    <property type="entry name" value="AMP-binding_CS"/>
</dbReference>
<evidence type="ECO:0000256" key="2">
    <source>
        <dbReference type="ARBA" id="ARBA00022598"/>
    </source>
</evidence>
<dbReference type="Gene3D" id="3.40.50.12780">
    <property type="entry name" value="N-terminal domain of ligase-like"/>
    <property type="match status" value="1"/>
</dbReference>
<dbReference type="Pfam" id="PF13193">
    <property type="entry name" value="AMP-binding_C"/>
    <property type="match status" value="1"/>
</dbReference>
<dbReference type="GO" id="GO:0005524">
    <property type="term" value="F:ATP binding"/>
    <property type="evidence" value="ECO:0007669"/>
    <property type="project" value="UniProtKB-KW"/>
</dbReference>
<protein>
    <submittedName>
        <fullName evidence="7">AMP-binding protein</fullName>
    </submittedName>
</protein>
<feature type="domain" description="AMP-binding enzyme C-terminal" evidence="6">
    <location>
        <begin position="436"/>
        <end position="510"/>
    </location>
</feature>
<organism evidence="7 8">
    <name type="scientific">Xanthobacter dioxanivorans</name>
    <dbReference type="NCBI Taxonomy" id="2528964"/>
    <lineage>
        <taxon>Bacteria</taxon>
        <taxon>Pseudomonadati</taxon>
        <taxon>Pseudomonadota</taxon>
        <taxon>Alphaproteobacteria</taxon>
        <taxon>Hyphomicrobiales</taxon>
        <taxon>Xanthobacteraceae</taxon>
        <taxon>Xanthobacter</taxon>
    </lineage>
</organism>
<dbReference type="KEGG" id="xdi:EZH22_27685"/>
<dbReference type="GO" id="GO:0016405">
    <property type="term" value="F:CoA-ligase activity"/>
    <property type="evidence" value="ECO:0007669"/>
    <property type="project" value="UniProtKB-ARBA"/>
</dbReference>
<gene>
    <name evidence="7" type="ORF">EZH22_27685</name>
</gene>
<proteinExistence type="inferred from homology"/>
<dbReference type="InterPro" id="IPR042099">
    <property type="entry name" value="ANL_N_sf"/>
</dbReference>
<keyword evidence="2" id="KW-0436">Ligase</keyword>
<dbReference type="InterPro" id="IPR045851">
    <property type="entry name" value="AMP-bd_C_sf"/>
</dbReference>
<evidence type="ECO:0000259" key="6">
    <source>
        <dbReference type="Pfam" id="PF13193"/>
    </source>
</evidence>
<dbReference type="PROSITE" id="PS00455">
    <property type="entry name" value="AMP_BINDING"/>
    <property type="match status" value="1"/>
</dbReference>
<dbReference type="Pfam" id="PF00501">
    <property type="entry name" value="AMP-binding"/>
    <property type="match status" value="1"/>
</dbReference>
<evidence type="ECO:0000313" key="7">
    <source>
        <dbReference type="EMBL" id="QRG06653.1"/>
    </source>
</evidence>
<dbReference type="Gene3D" id="3.30.300.30">
    <property type="match status" value="1"/>
</dbReference>
<reference evidence="7 8" key="1">
    <citation type="submission" date="2020-10" db="EMBL/GenBank/DDBJ databases">
        <title>Degradation of 1,4-Dioxane by Xanthobacter sp. YN2, via a Novel Group-2 Soluble Di-Iron Monooxygenase.</title>
        <authorList>
            <person name="Ma F."/>
            <person name="Wang Y."/>
            <person name="Yang J."/>
            <person name="Guo H."/>
            <person name="Su D."/>
            <person name="Yu L."/>
        </authorList>
    </citation>
    <scope>NUCLEOTIDE SEQUENCE [LARGE SCALE GENOMIC DNA]</scope>
    <source>
        <strain evidence="7 8">YN2</strain>
    </source>
</reference>
<dbReference type="EMBL" id="CP063362">
    <property type="protein sequence ID" value="QRG06653.1"/>
    <property type="molecule type" value="Genomic_DNA"/>
</dbReference>
<dbReference type="GO" id="GO:0006637">
    <property type="term" value="P:acyl-CoA metabolic process"/>
    <property type="evidence" value="ECO:0007669"/>
    <property type="project" value="TreeGrafter"/>
</dbReference>
<keyword evidence="4" id="KW-0067">ATP-binding</keyword>
<dbReference type="PANTHER" id="PTHR43605">
    <property type="entry name" value="ACYL-COENZYME A SYNTHETASE"/>
    <property type="match status" value="1"/>
</dbReference>
<dbReference type="SUPFAM" id="SSF56801">
    <property type="entry name" value="Acetyl-CoA synthetase-like"/>
    <property type="match status" value="1"/>
</dbReference>
<dbReference type="Proteomes" id="UP000596427">
    <property type="component" value="Chromosome"/>
</dbReference>
<evidence type="ECO:0000259" key="5">
    <source>
        <dbReference type="Pfam" id="PF00501"/>
    </source>
</evidence>
<dbReference type="GO" id="GO:0006633">
    <property type="term" value="P:fatty acid biosynthetic process"/>
    <property type="evidence" value="ECO:0007669"/>
    <property type="project" value="TreeGrafter"/>
</dbReference>
<keyword evidence="8" id="KW-1185">Reference proteome</keyword>
<dbReference type="InterPro" id="IPR051087">
    <property type="entry name" value="Mitochondrial_ACSM"/>
</dbReference>